<protein>
    <recommendedName>
        <fullName evidence="3">Tetratricopeptide repeat protein</fullName>
    </recommendedName>
</protein>
<gene>
    <name evidence="1" type="ORF">ET464_11300</name>
</gene>
<dbReference type="Proteomes" id="UP000293568">
    <property type="component" value="Chromosome"/>
</dbReference>
<evidence type="ECO:0008006" key="3">
    <source>
        <dbReference type="Google" id="ProtNLM"/>
    </source>
</evidence>
<organism evidence="1 2">
    <name type="scientific">Paenibacillus protaetiae</name>
    <dbReference type="NCBI Taxonomy" id="2509456"/>
    <lineage>
        <taxon>Bacteria</taxon>
        <taxon>Bacillati</taxon>
        <taxon>Bacillota</taxon>
        <taxon>Bacilli</taxon>
        <taxon>Bacillales</taxon>
        <taxon>Paenibacillaceae</taxon>
        <taxon>Paenibacillus</taxon>
    </lineage>
</organism>
<evidence type="ECO:0000313" key="2">
    <source>
        <dbReference type="Proteomes" id="UP000293568"/>
    </source>
</evidence>
<accession>A0A4P6EV55</accession>
<dbReference type="Pfam" id="PF20092">
    <property type="entry name" value="DUF6483"/>
    <property type="match status" value="1"/>
</dbReference>
<dbReference type="InterPro" id="IPR045507">
    <property type="entry name" value="DUF6483"/>
</dbReference>
<dbReference type="RefSeq" id="WP_129440942.1">
    <property type="nucleotide sequence ID" value="NZ_CP035492.1"/>
</dbReference>
<proteinExistence type="predicted"/>
<keyword evidence="2" id="KW-1185">Reference proteome</keyword>
<reference evidence="1 2" key="1">
    <citation type="submission" date="2019-01" db="EMBL/GenBank/DDBJ databases">
        <title>Genome sequencing of strain FW100M-2.</title>
        <authorList>
            <person name="Heo J."/>
            <person name="Kim S.-J."/>
            <person name="Kim J.-S."/>
            <person name="Hong S.-B."/>
            <person name="Kwon S.-W."/>
        </authorList>
    </citation>
    <scope>NUCLEOTIDE SEQUENCE [LARGE SCALE GENOMIC DNA]</scope>
    <source>
        <strain evidence="1 2">FW100M-2</strain>
    </source>
</reference>
<evidence type="ECO:0000313" key="1">
    <source>
        <dbReference type="EMBL" id="QAY66892.1"/>
    </source>
</evidence>
<dbReference type="EMBL" id="CP035492">
    <property type="protein sequence ID" value="QAY66892.1"/>
    <property type="molecule type" value="Genomic_DNA"/>
</dbReference>
<name>A0A4P6EV55_9BACL</name>
<sequence>MFQRDFFMRMIEQMTEAAGQIMQLRKEQKQAEAIQLIDDLLDKDFGLSSKLLRSLSDEDLVAVMTTNGVVQTDQLQAIALLFKQQGELYEDLGQENEAYTRELQALQLFMRLTLLDAPTAIADSAKEAGELLDKLSDYELPIQTRMLEAEWHEATGRYDLAENTLYELLEDEGIDWQVIGSFYSRIRLIDDDTLEEGGLPRDEVDAAYVDLVLKYNNKG</sequence>
<dbReference type="AlphaFoldDB" id="A0A4P6EV55"/>
<dbReference type="OrthoDB" id="1905743at2"/>
<dbReference type="KEGG" id="pprt:ET464_11300"/>